<dbReference type="Proteomes" id="UP000886047">
    <property type="component" value="Unassembled WGS sequence"/>
</dbReference>
<sequence length="530" mass="60481">MIKTVLKSLAFIFFVSANSFAQDFDFQNIPAQVDFSKKLQEWDGFGVNYVETSQTFDYAKWPQDYGGFRFLNQQSKAEIIDLIFGDDGLRPEIVKMFLDPLHQTERNGKFDHETTTGSMRYLVKKGLEKTRSRGDDLSIVTTMYSPPGFMTLQGKIRGRDLNPEYKEDMAEYLVDWVKFLKEKEKLPVKYISLHNEGESWLRWPRHGGYESMDVTGHDYNMFWSPELTAEMIARTRVALDKKGLHDVGVTNGEPTNWYRFGAWGFAAAIADNPEALNALGLITSHGFYHGEIESRRWYAPHSNRGTSLLQDKKPGLKAWSTSSSWDVKNEELIIDNKKVRTYLTNAHFIFEIYSNIYEAKVNAVIPWAFIQNSTEWIRPDPNPGCAIRVYNDGTWEIRKGYYYYKQVSTAGRSGMHVVQTSALDSELSIIAFSGQDTKHPDAFVLLNTGKGEKDVAIDIKDARHKTFKAYRTTGNDTNKYGETATYDVNVGDNYSNAGTFELRDGKIYYKAPANSVTTFLGIINPIIICR</sequence>
<dbReference type="EMBL" id="DSDK01000278">
    <property type="protein sequence ID" value="HDR50962.1"/>
    <property type="molecule type" value="Genomic_DNA"/>
</dbReference>
<dbReference type="InterPro" id="IPR013780">
    <property type="entry name" value="Glyco_hydro_b"/>
</dbReference>
<feature type="chain" id="PRO_5032947558" description="Glycosyl hydrolase family 30 beta sandwich domain-containing protein" evidence="1">
    <location>
        <begin position="22"/>
        <end position="530"/>
    </location>
</feature>
<dbReference type="InterPro" id="IPR039743">
    <property type="entry name" value="6GAL/EXGAL"/>
</dbReference>
<dbReference type="PANTHER" id="PTHR42767:SF1">
    <property type="entry name" value="ENDO-BETA-1,6-GALACTANASE-LIKE DOMAIN-CONTAINING PROTEIN"/>
    <property type="match status" value="1"/>
</dbReference>
<dbReference type="AlphaFoldDB" id="A0A831PL73"/>
<reference evidence="2" key="1">
    <citation type="journal article" date="2020" name="mSystems">
        <title>Genome- and Community-Level Interaction Insights into Carbon Utilization and Element Cycling Functions of Hydrothermarchaeota in Hydrothermal Sediment.</title>
        <authorList>
            <person name="Zhou Z."/>
            <person name="Liu Y."/>
            <person name="Xu W."/>
            <person name="Pan J."/>
            <person name="Luo Z.H."/>
            <person name="Li M."/>
        </authorList>
    </citation>
    <scope>NUCLEOTIDE SEQUENCE [LARGE SCALE GENOMIC DNA]</scope>
    <source>
        <strain evidence="2">SpSt-1217</strain>
    </source>
</reference>
<evidence type="ECO:0008006" key="3">
    <source>
        <dbReference type="Google" id="ProtNLM"/>
    </source>
</evidence>
<dbReference type="GO" id="GO:0004553">
    <property type="term" value="F:hydrolase activity, hydrolyzing O-glycosyl compounds"/>
    <property type="evidence" value="ECO:0007669"/>
    <property type="project" value="InterPro"/>
</dbReference>
<dbReference type="PANTHER" id="PTHR42767">
    <property type="entry name" value="ENDO-BETA-1,6-GALACTANASE"/>
    <property type="match status" value="1"/>
</dbReference>
<protein>
    <recommendedName>
        <fullName evidence="3">Glycosyl hydrolase family 30 beta sandwich domain-containing protein</fullName>
    </recommendedName>
</protein>
<accession>A0A831PL73</accession>
<name>A0A831PL73_9BACT</name>
<keyword evidence="1" id="KW-0732">Signal</keyword>
<feature type="signal peptide" evidence="1">
    <location>
        <begin position="1"/>
        <end position="21"/>
    </location>
</feature>
<gene>
    <name evidence="2" type="ORF">ENN90_04980</name>
</gene>
<evidence type="ECO:0000256" key="1">
    <source>
        <dbReference type="SAM" id="SignalP"/>
    </source>
</evidence>
<proteinExistence type="predicted"/>
<dbReference type="SUPFAM" id="SSF51445">
    <property type="entry name" value="(Trans)glycosidases"/>
    <property type="match status" value="1"/>
</dbReference>
<dbReference type="InterPro" id="IPR017853">
    <property type="entry name" value="GH"/>
</dbReference>
<organism evidence="2">
    <name type="scientific">Mariniphaga anaerophila</name>
    <dbReference type="NCBI Taxonomy" id="1484053"/>
    <lineage>
        <taxon>Bacteria</taxon>
        <taxon>Pseudomonadati</taxon>
        <taxon>Bacteroidota</taxon>
        <taxon>Bacteroidia</taxon>
        <taxon>Marinilabiliales</taxon>
        <taxon>Prolixibacteraceae</taxon>
        <taxon>Mariniphaga</taxon>
    </lineage>
</organism>
<dbReference type="Gene3D" id="3.20.20.80">
    <property type="entry name" value="Glycosidases"/>
    <property type="match status" value="1"/>
</dbReference>
<comment type="caution">
    <text evidence="2">The sequence shown here is derived from an EMBL/GenBank/DDBJ whole genome shotgun (WGS) entry which is preliminary data.</text>
</comment>
<evidence type="ECO:0000313" key="2">
    <source>
        <dbReference type="EMBL" id="HDR50962.1"/>
    </source>
</evidence>
<dbReference type="Gene3D" id="2.60.40.1180">
    <property type="entry name" value="Golgi alpha-mannosidase II"/>
    <property type="match status" value="1"/>
</dbReference>